<accession>A0A8B6DS80</accession>
<evidence type="ECO:0000259" key="5">
    <source>
        <dbReference type="PROSITE" id="PS50119"/>
    </source>
</evidence>
<organism evidence="7 8">
    <name type="scientific">Mytilus galloprovincialis</name>
    <name type="common">Mediterranean mussel</name>
    <dbReference type="NCBI Taxonomy" id="29158"/>
    <lineage>
        <taxon>Eukaryota</taxon>
        <taxon>Metazoa</taxon>
        <taxon>Spiralia</taxon>
        <taxon>Lophotrochozoa</taxon>
        <taxon>Mollusca</taxon>
        <taxon>Bivalvia</taxon>
        <taxon>Autobranchia</taxon>
        <taxon>Pteriomorphia</taxon>
        <taxon>Mytilida</taxon>
        <taxon>Mytiloidea</taxon>
        <taxon>Mytilidae</taxon>
        <taxon>Mytilinae</taxon>
        <taxon>Mytilus</taxon>
    </lineage>
</organism>
<dbReference type="GO" id="GO:0008270">
    <property type="term" value="F:zinc ion binding"/>
    <property type="evidence" value="ECO:0007669"/>
    <property type="project" value="UniProtKB-KW"/>
</dbReference>
<dbReference type="SUPFAM" id="SSF49265">
    <property type="entry name" value="Fibronectin type III"/>
    <property type="match status" value="1"/>
</dbReference>
<dbReference type="OrthoDB" id="6103492at2759"/>
<dbReference type="InterPro" id="IPR003961">
    <property type="entry name" value="FN3_dom"/>
</dbReference>
<dbReference type="PROSITE" id="PS50088">
    <property type="entry name" value="ANK_REPEAT"/>
    <property type="match status" value="3"/>
</dbReference>
<dbReference type="InterPro" id="IPR030379">
    <property type="entry name" value="G_SEPTIN_dom"/>
</dbReference>
<feature type="repeat" description="ANK" evidence="1">
    <location>
        <begin position="110"/>
        <end position="142"/>
    </location>
</feature>
<dbReference type="SUPFAM" id="SSF52540">
    <property type="entry name" value="P-loop containing nucleoside triphosphate hydrolases"/>
    <property type="match status" value="1"/>
</dbReference>
<feature type="region of interest" description="Disordered" evidence="4">
    <location>
        <begin position="44"/>
        <end position="63"/>
    </location>
</feature>
<evidence type="ECO:0000313" key="7">
    <source>
        <dbReference type="EMBL" id="VDI23334.1"/>
    </source>
</evidence>
<dbReference type="PROSITE" id="PS50853">
    <property type="entry name" value="FN3"/>
    <property type="match status" value="1"/>
</dbReference>
<dbReference type="Proteomes" id="UP000596742">
    <property type="component" value="Unassembled WGS sequence"/>
</dbReference>
<dbReference type="PANTHER" id="PTHR32046">
    <property type="entry name" value="G DOMAIN-CONTAINING PROTEIN"/>
    <property type="match status" value="1"/>
</dbReference>
<comment type="caution">
    <text evidence="7">The sequence shown here is derived from an EMBL/GenBank/DDBJ whole genome shotgun (WGS) entry which is preliminary data.</text>
</comment>
<dbReference type="InterPro" id="IPR036388">
    <property type="entry name" value="WH-like_DNA-bd_sf"/>
</dbReference>
<evidence type="ECO:0000313" key="8">
    <source>
        <dbReference type="Proteomes" id="UP000596742"/>
    </source>
</evidence>
<dbReference type="InterPro" id="IPR002110">
    <property type="entry name" value="Ankyrin_rpt"/>
</dbReference>
<evidence type="ECO:0000259" key="6">
    <source>
        <dbReference type="PROSITE" id="PS50853"/>
    </source>
</evidence>
<gene>
    <name evidence="7" type="ORF">MGAL_10B021859</name>
</gene>
<dbReference type="AlphaFoldDB" id="A0A8B6DS80"/>
<proteinExistence type="inferred from homology"/>
<dbReference type="SUPFAM" id="SSF48403">
    <property type="entry name" value="Ankyrin repeat"/>
    <property type="match status" value="1"/>
</dbReference>
<dbReference type="Pfam" id="PF12796">
    <property type="entry name" value="Ank_2"/>
    <property type="match status" value="1"/>
</dbReference>
<dbReference type="InterPro" id="IPR036116">
    <property type="entry name" value="FN3_sf"/>
</dbReference>
<reference evidence="7" key="1">
    <citation type="submission" date="2018-11" db="EMBL/GenBank/DDBJ databases">
        <authorList>
            <person name="Alioto T."/>
            <person name="Alioto T."/>
        </authorList>
    </citation>
    <scope>NUCLEOTIDE SEQUENCE</scope>
</reference>
<dbReference type="PROSITE" id="PS50297">
    <property type="entry name" value="ANK_REP_REGION"/>
    <property type="match status" value="2"/>
</dbReference>
<dbReference type="InterPro" id="IPR000315">
    <property type="entry name" value="Znf_B-box"/>
</dbReference>
<protein>
    <submittedName>
        <fullName evidence="7">Uncharacterized protein</fullName>
    </submittedName>
</protein>
<sequence length="722" mass="81441">MGTKGQELSTGVKNMIVEMFQNGFSRRKISDILKIPKSTVNDNVPKYLDTGSEENKPRSGRPLFVKPRDYRKLERIHGWTALHSGAWFGKAEIMHLLIEKGIRVDLPSKDGSSVLHLAANSGNTEIAPLLIHRGIAINLQNTEGFTALHNCALFEKEDIMQLLIGEDVDLNLQTKVRSAQNAQIEKGIPVCEPCSIEDSTVNALYFCEECDENLCEECFNFHQAQTETRQHKVTGISRNKIFCKPCRSLKRDSEATSFCIDCHVPDPLCEACAHKHTKMKLTKSHRISSDISQLHSRFPNNEFAMQTLGLTDECLNHELKNPTNEELGKPYSSESKSDSTLLQWRAERELTENEIYQIILKEHPNGKWRPYVSKERCSKPRFTITGLKANTPYIFKVKIIDDSTGKDGQFTEESDPIHTRESPALGVLQKAEQIASGPPKVYQLPIKENISARNKKAKTRKFFLGKEGMDAIERTVMIVGATGSGKSTLINGMANYIMGVTWEDSFRFTLINLEACEQVRENDQAHSQTEWVTCYTIHNDVSDRVNYTINLIDTPGFGDTRGLEQDAKIVEQIRELFNSKGERGVATLDAVCFILKAPDARLTTTQKYIFEAILSLFGNDIKDNICTLITFADGQRPPVLAGIQAIEGIPLPYETYFTFNNSALFVDNTMNTPNNLSPFFWDMGIKSCQTFFDHLTILQTKSLSLTTEVLRKRQKVENTCLE</sequence>
<dbReference type="InterPro" id="IPR027417">
    <property type="entry name" value="P-loop_NTPase"/>
</dbReference>
<dbReference type="CDD" id="cd19757">
    <property type="entry name" value="Bbox1"/>
    <property type="match status" value="1"/>
</dbReference>
<dbReference type="CDD" id="cd00063">
    <property type="entry name" value="FN3"/>
    <property type="match status" value="1"/>
</dbReference>
<dbReference type="Gene3D" id="1.10.10.10">
    <property type="entry name" value="Winged helix-like DNA-binding domain superfamily/Winged helix DNA-binding domain"/>
    <property type="match status" value="1"/>
</dbReference>
<keyword evidence="8" id="KW-1185">Reference proteome</keyword>
<keyword evidence="2" id="KW-0479">Metal-binding</keyword>
<dbReference type="SMART" id="SM00248">
    <property type="entry name" value="ANK"/>
    <property type="match status" value="3"/>
</dbReference>
<feature type="domain" description="B box-type" evidence="5">
    <location>
        <begin position="186"/>
        <end position="236"/>
    </location>
</feature>
<comment type="similarity">
    <text evidence="3">Belongs to the TRAFAC class TrmE-Era-EngA-EngB-Septin-like GTPase superfamily. Septin GTPase family.</text>
</comment>
<evidence type="ECO:0000256" key="3">
    <source>
        <dbReference type="RuleBase" id="RU004560"/>
    </source>
</evidence>
<dbReference type="Gene3D" id="1.25.40.20">
    <property type="entry name" value="Ankyrin repeat-containing domain"/>
    <property type="match status" value="1"/>
</dbReference>
<dbReference type="Gene3D" id="2.60.40.10">
    <property type="entry name" value="Immunoglobulins"/>
    <property type="match status" value="1"/>
</dbReference>
<evidence type="ECO:0000256" key="2">
    <source>
        <dbReference type="PROSITE-ProRule" id="PRU00024"/>
    </source>
</evidence>
<dbReference type="SMART" id="SM00336">
    <property type="entry name" value="BBOX"/>
    <property type="match status" value="2"/>
</dbReference>
<dbReference type="Gene3D" id="3.40.50.300">
    <property type="entry name" value="P-loop containing nucleotide triphosphate hydrolases"/>
    <property type="match status" value="1"/>
</dbReference>
<name>A0A8B6DS80_MYTGA</name>
<feature type="repeat" description="ANK" evidence="1">
    <location>
        <begin position="143"/>
        <end position="175"/>
    </location>
</feature>
<dbReference type="InterPro" id="IPR013783">
    <property type="entry name" value="Ig-like_fold"/>
</dbReference>
<dbReference type="SUPFAM" id="SSF46689">
    <property type="entry name" value="Homeodomain-like"/>
    <property type="match status" value="1"/>
</dbReference>
<keyword evidence="3" id="KW-0342">GTP-binding</keyword>
<dbReference type="InterPro" id="IPR036770">
    <property type="entry name" value="Ankyrin_rpt-contain_sf"/>
</dbReference>
<keyword evidence="2" id="KW-0863">Zinc-finger</keyword>
<dbReference type="InterPro" id="IPR009057">
    <property type="entry name" value="Homeodomain-like_sf"/>
</dbReference>
<keyword evidence="3" id="KW-0547">Nucleotide-binding</keyword>
<dbReference type="EMBL" id="UYJE01003918">
    <property type="protein sequence ID" value="VDI23334.1"/>
    <property type="molecule type" value="Genomic_DNA"/>
</dbReference>
<dbReference type="GO" id="GO:0005525">
    <property type="term" value="F:GTP binding"/>
    <property type="evidence" value="ECO:0007669"/>
    <property type="project" value="UniProtKB-KW"/>
</dbReference>
<dbReference type="Pfam" id="PF00735">
    <property type="entry name" value="Septin"/>
    <property type="match status" value="1"/>
</dbReference>
<evidence type="ECO:0000256" key="1">
    <source>
        <dbReference type="PROSITE-ProRule" id="PRU00023"/>
    </source>
</evidence>
<dbReference type="PROSITE" id="PS50119">
    <property type="entry name" value="ZF_BBOX"/>
    <property type="match status" value="1"/>
</dbReference>
<feature type="domain" description="Fibronectin type-III" evidence="6">
    <location>
        <begin position="326"/>
        <end position="422"/>
    </location>
</feature>
<keyword evidence="2" id="KW-0862">Zinc</keyword>
<keyword evidence="1" id="KW-0040">ANK repeat</keyword>
<feature type="repeat" description="ANK" evidence="1">
    <location>
        <begin position="77"/>
        <end position="109"/>
    </location>
</feature>
<evidence type="ECO:0000256" key="4">
    <source>
        <dbReference type="SAM" id="MobiDB-lite"/>
    </source>
</evidence>
<dbReference type="PANTHER" id="PTHR32046:SF14">
    <property type="match status" value="1"/>
</dbReference>